<gene>
    <name evidence="3" type="ORF">EGW08_003381</name>
</gene>
<evidence type="ECO:0000259" key="2">
    <source>
        <dbReference type="Pfam" id="PF00102"/>
    </source>
</evidence>
<dbReference type="AlphaFoldDB" id="A0A433U4T3"/>
<organism evidence="3 4">
    <name type="scientific">Elysia chlorotica</name>
    <name type="common">Eastern emerald elysia</name>
    <name type="synonym">Sea slug</name>
    <dbReference type="NCBI Taxonomy" id="188477"/>
    <lineage>
        <taxon>Eukaryota</taxon>
        <taxon>Metazoa</taxon>
        <taxon>Spiralia</taxon>
        <taxon>Lophotrochozoa</taxon>
        <taxon>Mollusca</taxon>
        <taxon>Gastropoda</taxon>
        <taxon>Heterobranchia</taxon>
        <taxon>Euthyneura</taxon>
        <taxon>Panpulmonata</taxon>
        <taxon>Sacoglossa</taxon>
        <taxon>Placobranchoidea</taxon>
        <taxon>Plakobranchidae</taxon>
        <taxon>Elysia</taxon>
    </lineage>
</organism>
<reference evidence="3 4" key="1">
    <citation type="submission" date="2019-01" db="EMBL/GenBank/DDBJ databases">
        <title>A draft genome assembly of the solar-powered sea slug Elysia chlorotica.</title>
        <authorList>
            <person name="Cai H."/>
            <person name="Li Q."/>
            <person name="Fang X."/>
            <person name="Li J."/>
            <person name="Curtis N.E."/>
            <person name="Altenburger A."/>
            <person name="Shibata T."/>
            <person name="Feng M."/>
            <person name="Maeda T."/>
            <person name="Schwartz J.A."/>
            <person name="Shigenobu S."/>
            <person name="Lundholm N."/>
            <person name="Nishiyama T."/>
            <person name="Yang H."/>
            <person name="Hasebe M."/>
            <person name="Li S."/>
            <person name="Pierce S.K."/>
            <person name="Wang J."/>
        </authorList>
    </citation>
    <scope>NUCLEOTIDE SEQUENCE [LARGE SCALE GENOMIC DNA]</scope>
    <source>
        <strain evidence="3">EC2010</strain>
        <tissue evidence="3">Whole organism of an adult</tissue>
    </source>
</reference>
<dbReference type="InterPro" id="IPR029021">
    <property type="entry name" value="Prot-tyrosine_phosphatase-like"/>
</dbReference>
<protein>
    <recommendedName>
        <fullName evidence="2">Tyrosine-protein phosphatase domain-containing protein</fullName>
    </recommendedName>
</protein>
<dbReference type="InterPro" id="IPR000242">
    <property type="entry name" value="PTP_cat"/>
</dbReference>
<sequence length="295" mass="31814">MFYCSTPGPPRPPCVGGASRYCNGADQCGLMCVQSILLDKLQTDQYVAVPVVVGAIKAIRPQVIPTEDQYKCLYATLRLAQELQVKPSQLTHHTTPGVGPTNADPTGDVYCNVGSLEGVTSSRERNTRPGVTATALNSGRAEGCLPSTSLQQQSSRSSPSSAAQSSPQNHNQQSQPDAQIINEPAEEIKAHAHTANSQTQNSDDKVEYSNYAAQNSDALVEYSVPKTPNSDHAVEYSIPVARNSDIEVEYSIPKAQNFDAVAQKPETIAEYSNFFDQNSETVAEYGNFASLQNQL</sequence>
<name>A0A433U4T3_ELYCH</name>
<dbReference type="Pfam" id="PF00102">
    <property type="entry name" value="Y_phosphatase"/>
    <property type="match status" value="1"/>
</dbReference>
<accession>A0A433U4T3</accession>
<dbReference type="Gene3D" id="3.90.190.10">
    <property type="entry name" value="Protein tyrosine phosphatase superfamily"/>
    <property type="match status" value="1"/>
</dbReference>
<proteinExistence type="predicted"/>
<evidence type="ECO:0000256" key="1">
    <source>
        <dbReference type="SAM" id="MobiDB-lite"/>
    </source>
</evidence>
<dbReference type="GO" id="GO:0004725">
    <property type="term" value="F:protein tyrosine phosphatase activity"/>
    <property type="evidence" value="ECO:0007669"/>
    <property type="project" value="InterPro"/>
</dbReference>
<keyword evidence="4" id="KW-1185">Reference proteome</keyword>
<evidence type="ECO:0000313" key="3">
    <source>
        <dbReference type="EMBL" id="RUS88836.1"/>
    </source>
</evidence>
<dbReference type="SUPFAM" id="SSF52799">
    <property type="entry name" value="(Phosphotyrosine protein) phosphatases II"/>
    <property type="match status" value="1"/>
</dbReference>
<feature type="compositionally biased region" description="Low complexity" evidence="1">
    <location>
        <begin position="146"/>
        <end position="176"/>
    </location>
</feature>
<comment type="caution">
    <text evidence="3">The sequence shown here is derived from an EMBL/GenBank/DDBJ whole genome shotgun (WGS) entry which is preliminary data.</text>
</comment>
<dbReference type="EMBL" id="RQTK01000072">
    <property type="protein sequence ID" value="RUS88836.1"/>
    <property type="molecule type" value="Genomic_DNA"/>
</dbReference>
<dbReference type="Proteomes" id="UP000271974">
    <property type="component" value="Unassembled WGS sequence"/>
</dbReference>
<evidence type="ECO:0000313" key="4">
    <source>
        <dbReference type="Proteomes" id="UP000271974"/>
    </source>
</evidence>
<feature type="region of interest" description="Disordered" evidence="1">
    <location>
        <begin position="88"/>
        <end position="176"/>
    </location>
</feature>
<feature type="domain" description="Tyrosine-protein phosphatase" evidence="2">
    <location>
        <begin position="23"/>
        <end position="76"/>
    </location>
</feature>